<evidence type="ECO:0000256" key="1">
    <source>
        <dbReference type="SAM" id="MobiDB-lite"/>
    </source>
</evidence>
<dbReference type="InterPro" id="IPR032675">
    <property type="entry name" value="LRR_dom_sf"/>
</dbReference>
<dbReference type="VEuPathDB" id="FungiDB:BDV34DRAFT_195253"/>
<gene>
    <name evidence="2" type="ORF">BDV34DRAFT_195253</name>
</gene>
<accession>A0A5N6DL78</accession>
<evidence type="ECO:0000313" key="3">
    <source>
        <dbReference type="Proteomes" id="UP000326532"/>
    </source>
</evidence>
<dbReference type="Gene3D" id="3.80.10.10">
    <property type="entry name" value="Ribonuclease Inhibitor"/>
    <property type="match status" value="1"/>
</dbReference>
<reference evidence="2 3" key="1">
    <citation type="submission" date="2019-04" db="EMBL/GenBank/DDBJ databases">
        <title>Fungal friends and foes A comparative genomics study of 23 Aspergillus species from section Flavi.</title>
        <authorList>
            <consortium name="DOE Joint Genome Institute"/>
            <person name="Kjaerbolling I."/>
            <person name="Vesth T.C."/>
            <person name="Frisvad J.C."/>
            <person name="Nybo J.L."/>
            <person name="Theobald S."/>
            <person name="Kildgaard S."/>
            <person name="Petersen T.I."/>
            <person name="Kuo A."/>
            <person name="Sato A."/>
            <person name="Lyhne E.K."/>
            <person name="Kogle M.E."/>
            <person name="Wiebenga A."/>
            <person name="Kun R.S."/>
            <person name="Lubbers R.J."/>
            <person name="Makela M.R."/>
            <person name="Barry K."/>
            <person name="Chovatia M."/>
            <person name="Clum A."/>
            <person name="Daum C."/>
            <person name="Haridas S."/>
            <person name="He G."/>
            <person name="LaButti K."/>
            <person name="Lipzen A."/>
            <person name="Mondo S."/>
            <person name="Pangilinan J."/>
            <person name="Riley R."/>
            <person name="Salamov A."/>
            <person name="Simmons B.A."/>
            <person name="Magnuson J.K."/>
            <person name="Henrissat B."/>
            <person name="Mortensen U.H."/>
            <person name="Larsen T.O."/>
            <person name="De vries R.P."/>
            <person name="Grigoriev I.V."/>
            <person name="Machida M."/>
            <person name="Baker S.E."/>
            <person name="Andersen M.R."/>
        </authorList>
    </citation>
    <scope>NUCLEOTIDE SEQUENCE [LARGE SCALE GENOMIC DNA]</scope>
    <source>
        <strain evidence="2 3">CBS 117618</strain>
    </source>
</reference>
<protein>
    <submittedName>
        <fullName evidence="2">Uncharacterized protein</fullName>
    </submittedName>
</protein>
<feature type="region of interest" description="Disordered" evidence="1">
    <location>
        <begin position="1"/>
        <end position="48"/>
    </location>
</feature>
<feature type="compositionally biased region" description="Basic and acidic residues" evidence="1">
    <location>
        <begin position="10"/>
        <end position="26"/>
    </location>
</feature>
<feature type="region of interest" description="Disordered" evidence="1">
    <location>
        <begin position="65"/>
        <end position="105"/>
    </location>
</feature>
<dbReference type="AlphaFoldDB" id="A0A5N6DL78"/>
<dbReference type="EMBL" id="ML734968">
    <property type="protein sequence ID" value="KAB8205814.1"/>
    <property type="molecule type" value="Genomic_DNA"/>
</dbReference>
<sequence length="490" mass="55627">MARTIPRIYTEAERQEQENLRRERNRQQIAKENVAHARAVSSSWPPASIPQIWKTEPYAWEDEGLQGSKAHAPETGSGAHNSSACEDAQKSSHHKPTQRDSPKAVSTIEALPLELLELIIRIALDLDEQHKSTDRPKVWEPYPIKCSSDGKPPPGRIVSRAALPLILSCKTLRTITHTIILSHVQFWSPHGRRTDWLLKSLGKGNLLPRLRHVAINLDSNSDNTWAGKGQSYENDERSDQPVATGPALLERLPNNLVTLSLMAYDDGDYSSYIYFGRIHPDFQQRLKRLRNLRRLELDFYNHWLSPNLWCAKPSFSMAFLAKDVALPPPMFPNLQHLYLNGCLSGSVGPEDLIVAFSQQQLPSLQSLVIDRLLCEDEGPAVFVPEVIMHMNPLREFSWVNYDFGIEIRRSLGNPHDLPMRGHLEALKQQHGTTLELLKLNYNGEFGMPEYDFTEDYLKDFIKTIPTLNKIYIDMPGIGVKIRVGPSTIDD</sequence>
<dbReference type="Proteomes" id="UP000326532">
    <property type="component" value="Unassembled WGS sequence"/>
</dbReference>
<organism evidence="2 3">
    <name type="scientific">Aspergillus parasiticus</name>
    <dbReference type="NCBI Taxonomy" id="5067"/>
    <lineage>
        <taxon>Eukaryota</taxon>
        <taxon>Fungi</taxon>
        <taxon>Dikarya</taxon>
        <taxon>Ascomycota</taxon>
        <taxon>Pezizomycotina</taxon>
        <taxon>Eurotiomycetes</taxon>
        <taxon>Eurotiomycetidae</taxon>
        <taxon>Eurotiales</taxon>
        <taxon>Aspergillaceae</taxon>
        <taxon>Aspergillus</taxon>
        <taxon>Aspergillus subgen. Circumdati</taxon>
    </lineage>
</organism>
<name>A0A5N6DL78_ASPPA</name>
<dbReference type="OMA" id="RTIPRIY"/>
<proteinExistence type="predicted"/>
<evidence type="ECO:0000313" key="2">
    <source>
        <dbReference type="EMBL" id="KAB8205814.1"/>
    </source>
</evidence>
<dbReference type="SUPFAM" id="SSF52047">
    <property type="entry name" value="RNI-like"/>
    <property type="match status" value="1"/>
</dbReference>
<keyword evidence="3" id="KW-1185">Reference proteome</keyword>